<dbReference type="Gene3D" id="3.40.228.10">
    <property type="entry name" value="Dimethylsulfoxide Reductase, domain 2"/>
    <property type="match status" value="1"/>
</dbReference>
<dbReference type="SMART" id="SM00926">
    <property type="entry name" value="Molybdop_Fe4S4"/>
    <property type="match status" value="1"/>
</dbReference>
<dbReference type="GO" id="GO:0016491">
    <property type="term" value="F:oxidoreductase activity"/>
    <property type="evidence" value="ECO:0007669"/>
    <property type="project" value="UniProtKB-KW"/>
</dbReference>
<dbReference type="InterPro" id="IPR006655">
    <property type="entry name" value="Mopterin_OxRdtase_prok_CS"/>
</dbReference>
<proteinExistence type="inferred from homology"/>
<evidence type="ECO:0000256" key="6">
    <source>
        <dbReference type="ARBA" id="ARBA00022729"/>
    </source>
</evidence>
<dbReference type="PROSITE" id="PS00551">
    <property type="entry name" value="MOLYBDOPTERIN_PROK_1"/>
    <property type="match status" value="1"/>
</dbReference>
<gene>
    <name evidence="11" type="ordered locus">Sdel_0269</name>
</gene>
<dbReference type="GO" id="GO:0051539">
    <property type="term" value="F:4 iron, 4 sulfur cluster binding"/>
    <property type="evidence" value="ECO:0007669"/>
    <property type="project" value="UniProtKB-KW"/>
</dbReference>
<keyword evidence="4" id="KW-0500">Molybdenum</keyword>
<dbReference type="PANTHER" id="PTHR43742">
    <property type="entry name" value="TRIMETHYLAMINE-N-OXIDE REDUCTASE"/>
    <property type="match status" value="1"/>
</dbReference>
<dbReference type="EMBL" id="CP001816">
    <property type="protein sequence ID" value="ACZ11306.1"/>
    <property type="molecule type" value="Genomic_DNA"/>
</dbReference>
<keyword evidence="7 11" id="KW-0560">Oxidoreductase</keyword>
<name>D1B0I7_SULD5</name>
<dbReference type="KEGG" id="sdl:Sdel_0269"/>
<evidence type="ECO:0000256" key="4">
    <source>
        <dbReference type="ARBA" id="ARBA00022505"/>
    </source>
</evidence>
<dbReference type="PANTHER" id="PTHR43742:SF9">
    <property type="entry name" value="TETRATHIONATE REDUCTASE SUBUNIT A"/>
    <property type="match status" value="1"/>
</dbReference>
<organism evidence="11 12">
    <name type="scientific">Sulfurospirillum deleyianum (strain ATCC 51133 / DSM 6946 / 5175)</name>
    <dbReference type="NCBI Taxonomy" id="525898"/>
    <lineage>
        <taxon>Bacteria</taxon>
        <taxon>Pseudomonadati</taxon>
        <taxon>Campylobacterota</taxon>
        <taxon>Epsilonproteobacteria</taxon>
        <taxon>Campylobacterales</taxon>
        <taxon>Sulfurospirillaceae</taxon>
        <taxon>Sulfurospirillum</taxon>
    </lineage>
</organism>
<dbReference type="Pfam" id="PF01568">
    <property type="entry name" value="Molydop_binding"/>
    <property type="match status" value="1"/>
</dbReference>
<evidence type="ECO:0000256" key="2">
    <source>
        <dbReference type="ARBA" id="ARBA00010312"/>
    </source>
</evidence>
<dbReference type="InterPro" id="IPR027467">
    <property type="entry name" value="MopterinOxRdtase_cofactor_BS"/>
</dbReference>
<dbReference type="CDD" id="cd02778">
    <property type="entry name" value="MopB_CT_Thiosulfate-R-like"/>
    <property type="match status" value="1"/>
</dbReference>
<dbReference type="PROSITE" id="PS00490">
    <property type="entry name" value="MOLYBDOPTERIN_PROK_2"/>
    <property type="match status" value="1"/>
</dbReference>
<evidence type="ECO:0000256" key="7">
    <source>
        <dbReference type="ARBA" id="ARBA00023002"/>
    </source>
</evidence>
<dbReference type="InterPro" id="IPR006657">
    <property type="entry name" value="MoPterin_dinucl-bd_dom"/>
</dbReference>
<dbReference type="SUPFAM" id="SSF50692">
    <property type="entry name" value="ADC-like"/>
    <property type="match status" value="1"/>
</dbReference>
<dbReference type="Gene3D" id="3.40.50.740">
    <property type="match status" value="1"/>
</dbReference>
<accession>D1B0I7</accession>
<evidence type="ECO:0000259" key="10">
    <source>
        <dbReference type="PROSITE" id="PS51669"/>
    </source>
</evidence>
<dbReference type="Proteomes" id="UP000002222">
    <property type="component" value="Chromosome"/>
</dbReference>
<comment type="similarity">
    <text evidence="2">Belongs to the prokaryotic molybdopterin-containing oxidoreductase family.</text>
</comment>
<evidence type="ECO:0000256" key="1">
    <source>
        <dbReference type="ARBA" id="ARBA00001942"/>
    </source>
</evidence>
<dbReference type="InterPro" id="IPR006656">
    <property type="entry name" value="Mopterin_OxRdtase"/>
</dbReference>
<evidence type="ECO:0000256" key="5">
    <source>
        <dbReference type="ARBA" id="ARBA00022723"/>
    </source>
</evidence>
<dbReference type="SUPFAM" id="SSF53706">
    <property type="entry name" value="Formate dehydrogenase/DMSO reductase, domains 1-3"/>
    <property type="match status" value="1"/>
</dbReference>
<dbReference type="Pfam" id="PF04879">
    <property type="entry name" value="Molybdop_Fe4S4"/>
    <property type="match status" value="1"/>
</dbReference>
<keyword evidence="8" id="KW-0408">Iron</keyword>
<dbReference type="STRING" id="525898.Sdel_0269"/>
<dbReference type="eggNOG" id="COG0243">
    <property type="taxonomic scope" value="Bacteria"/>
</dbReference>
<keyword evidence="3" id="KW-0004">4Fe-4S</keyword>
<dbReference type="Gene3D" id="2.40.40.20">
    <property type="match status" value="1"/>
</dbReference>
<dbReference type="HOGENOM" id="CLU_000422_13_3_7"/>
<dbReference type="Pfam" id="PF00384">
    <property type="entry name" value="Molybdopterin"/>
    <property type="match status" value="1"/>
</dbReference>
<keyword evidence="12" id="KW-1185">Reference proteome</keyword>
<comment type="cofactor">
    <cofactor evidence="1">
        <name>Mo-bis(molybdopterin guanine dinucleotide)</name>
        <dbReference type="ChEBI" id="CHEBI:60539"/>
    </cofactor>
</comment>
<dbReference type="OrthoDB" id="9803192at2"/>
<dbReference type="InterPro" id="IPR006963">
    <property type="entry name" value="Mopterin_OxRdtase_4Fe-4S_dom"/>
</dbReference>
<dbReference type="InterPro" id="IPR050612">
    <property type="entry name" value="Prok_Mopterin_Oxidored"/>
</dbReference>
<keyword evidence="9" id="KW-0411">Iron-sulfur</keyword>
<feature type="domain" description="4Fe-4S Mo/W bis-MGD-type" evidence="10">
    <location>
        <begin position="33"/>
        <end position="89"/>
    </location>
</feature>
<protein>
    <submittedName>
        <fullName evidence="11">Nitrate reductase</fullName>
        <ecNumber evidence="11">1.7.99.4</ecNumber>
    </submittedName>
</protein>
<reference evidence="11 12" key="2">
    <citation type="journal article" date="2010" name="Stand. Genomic Sci.">
        <title>Complete genome sequence of Sulfurospirillum deleyianum type strain (5175).</title>
        <authorList>
            <person name="Sikorski J."/>
            <person name="Lapidus A."/>
            <person name="Copeland A."/>
            <person name="Glavina Del Rio T."/>
            <person name="Nolan M."/>
            <person name="Lucas S."/>
            <person name="Chen F."/>
            <person name="Tice H."/>
            <person name="Cheng J.F."/>
            <person name="Saunders E."/>
            <person name="Bruce D."/>
            <person name="Goodwin L."/>
            <person name="Pitluck S."/>
            <person name="Ovchinnikova G."/>
            <person name="Pati A."/>
            <person name="Ivanova N."/>
            <person name="Mavromatis K."/>
            <person name="Chen A."/>
            <person name="Palaniappan K."/>
            <person name="Chain P."/>
            <person name="Land M."/>
            <person name="Hauser L."/>
            <person name="Chang Y.J."/>
            <person name="Jeffries C.D."/>
            <person name="Brettin T."/>
            <person name="Detter J.C."/>
            <person name="Han C."/>
            <person name="Rohde M."/>
            <person name="Lang E."/>
            <person name="Spring S."/>
            <person name="Goker M."/>
            <person name="Bristow J."/>
            <person name="Eisen J.A."/>
            <person name="Markowitz V."/>
            <person name="Hugenholtz P."/>
            <person name="Kyrpides N.C."/>
            <person name="Klenk H.P."/>
        </authorList>
    </citation>
    <scope>NUCLEOTIDE SEQUENCE [LARGE SCALE GENOMIC DNA]</scope>
    <source>
        <strain evidence="12">ATCC 51133 / DSM 6946 / 5175</strain>
    </source>
</reference>
<dbReference type="GO" id="GO:0046872">
    <property type="term" value="F:metal ion binding"/>
    <property type="evidence" value="ECO:0007669"/>
    <property type="project" value="UniProtKB-KW"/>
</dbReference>
<dbReference type="AlphaFoldDB" id="D1B0I7"/>
<dbReference type="EC" id="1.7.99.4" evidence="11"/>
<dbReference type="InterPro" id="IPR009010">
    <property type="entry name" value="Asp_de-COase-like_dom_sf"/>
</dbReference>
<reference evidence="12" key="1">
    <citation type="submission" date="2009-11" db="EMBL/GenBank/DDBJ databases">
        <title>The complete genome of Sulfurospirillum deleyianum DSM 6946.</title>
        <authorList>
            <consortium name="US DOE Joint Genome Institute (JGI-PGF)"/>
            <person name="Lucas S."/>
            <person name="Copeland A."/>
            <person name="Lapidus A."/>
            <person name="Glavina del Rio T."/>
            <person name="Dalin E."/>
            <person name="Tice H."/>
            <person name="Bruce D."/>
            <person name="Goodwin L."/>
            <person name="Pitluck S."/>
            <person name="Kyrpides N."/>
            <person name="Mavromatis K."/>
            <person name="Ivanova N."/>
            <person name="Ovchinnikova G."/>
            <person name="Munk A.C."/>
            <person name="Lu M."/>
            <person name="Brettin T."/>
            <person name="Detter J.C."/>
            <person name="Han C."/>
            <person name="Tapia R."/>
            <person name="Larimer F."/>
            <person name="Land M."/>
            <person name="Hauser L."/>
            <person name="Markowitz V."/>
            <person name="Cheng J.F."/>
            <person name="Hugenholtz P."/>
            <person name="Woyke T."/>
            <person name="Wu D."/>
            <person name="Aumann P."/>
            <person name="Schneider S."/>
            <person name="Lang E."/>
            <person name="Spring S."/>
            <person name="Klenk H.P."/>
            <person name="Eisen J.A."/>
        </authorList>
    </citation>
    <scope>NUCLEOTIDE SEQUENCE [LARGE SCALE GENOMIC DNA]</scope>
    <source>
        <strain evidence="12">ATCC 51133 / DSM 6946 / 5175</strain>
    </source>
</reference>
<evidence type="ECO:0000256" key="8">
    <source>
        <dbReference type="ARBA" id="ARBA00023004"/>
    </source>
</evidence>
<keyword evidence="6" id="KW-0732">Signal</keyword>
<dbReference type="Gene3D" id="2.20.25.90">
    <property type="entry name" value="ADC-like domains"/>
    <property type="match status" value="1"/>
</dbReference>
<dbReference type="RefSeq" id="WP_012856072.1">
    <property type="nucleotide sequence ID" value="NC_013512.1"/>
</dbReference>
<evidence type="ECO:0000313" key="12">
    <source>
        <dbReference type="Proteomes" id="UP000002222"/>
    </source>
</evidence>
<dbReference type="PROSITE" id="PS51669">
    <property type="entry name" value="4FE4S_MOW_BIS_MGD"/>
    <property type="match status" value="1"/>
</dbReference>
<keyword evidence="5" id="KW-0479">Metal-binding</keyword>
<evidence type="ECO:0000313" key="11">
    <source>
        <dbReference type="EMBL" id="ACZ11306.1"/>
    </source>
</evidence>
<sequence length="754" mass="84393">MYNQKRRDFFKIATSTALLPSGLSAQGLLGGEDKSIRSLCEMCSSRCAMEARVKNGRVVSVQGNAYMKEMETSLCARGVAGISQLYDTQRLTQPLIRMGKRGENRWRAVSLEEALSYIANKLSDLKKNYGAKSVIFSSKTGESYDMLRSFAYAFGSPNVFSHWSSCPIAIESAFEHTFAERLERDFENANYIINFGHNLFEGLDIPLTKAMARFASNPSKKLVVLDPRFSVMASKADEWYPIKAGSDLAFVLSLLHVWIRDGKYDKAFVKEYTVGFEKLADSLKELTPQWQESFTSIPARVVERIAHEVYEASPRCILDWGHKATTSPSEYQRSRAIIIANVLMGNVEKRGGIYFVKSAERINALSREKRVPTLNNAYPRVFPNEERLEGAGQKGAYAFTSQEHGVLQAIPEAILSQKPYAIKGWFLTRHNPLITLAHPQKMKEAMEALELIVVNDIYLSETAMMADVVLPEATYLERDEGVRDQSDKVPCYTMRNRVIVPLEGTKSALEMLRALAHTMGIDGHYAWRTIAELRAYQAKGVENVLETLLRRGVVQFGIPELFMREPKDVSIFMERFPKSQLFLDKDGVFGKVLKTLSTPSGKIELFCEAIEAQFSGYGTPQMVDMDVTQGYPYVLMSGKSAIHTNGHTQNVPYLHQLMSDNPIWMHPQTAKAHGLKMGETFYIENGIAKERATAFITEGIRPDTLFAYMGFGREAPALKRANGKGLNPSKLLSLRSAPVCGAMISNVGVKISKV</sequence>
<evidence type="ECO:0000256" key="9">
    <source>
        <dbReference type="ARBA" id="ARBA00023014"/>
    </source>
</evidence>
<evidence type="ECO:0000256" key="3">
    <source>
        <dbReference type="ARBA" id="ARBA00022485"/>
    </source>
</evidence>
<dbReference type="GO" id="GO:0043546">
    <property type="term" value="F:molybdopterin cofactor binding"/>
    <property type="evidence" value="ECO:0007669"/>
    <property type="project" value="InterPro"/>
</dbReference>
<dbReference type="NCBIfam" id="NF012032">
    <property type="entry name" value="PRK15488.1"/>
    <property type="match status" value="1"/>
</dbReference>